<dbReference type="AlphaFoldDB" id="A0A8T0DCD7"/>
<comment type="cofactor">
    <cofactor evidence="1">
        <name>Ca(2+)</name>
        <dbReference type="ChEBI" id="CHEBI:29108"/>
    </cofactor>
</comment>
<comment type="pathway">
    <text evidence="2">Protein modification; protein glycosylation.</text>
</comment>
<keyword evidence="4 6" id="KW-0378">Hydrolase</keyword>
<evidence type="ECO:0000256" key="2">
    <source>
        <dbReference type="ARBA" id="ARBA00004922"/>
    </source>
</evidence>
<dbReference type="Pfam" id="PF01532">
    <property type="entry name" value="Glyco_hydro_47"/>
    <property type="match status" value="1"/>
</dbReference>
<dbReference type="InterPro" id="IPR036026">
    <property type="entry name" value="Seven-hairpin_glycosidases"/>
</dbReference>
<dbReference type="GO" id="GO:0005975">
    <property type="term" value="P:carbohydrate metabolic process"/>
    <property type="evidence" value="ECO:0007669"/>
    <property type="project" value="InterPro"/>
</dbReference>
<reference evidence="8 9" key="1">
    <citation type="submission" date="2019-07" db="EMBL/GenBank/DDBJ databases">
        <title>Annotation for the trematode Paragonimus westermani.</title>
        <authorList>
            <person name="Choi Y.-J."/>
        </authorList>
    </citation>
    <scope>NUCLEOTIDE SEQUENCE [LARGE SCALE GENOMIC DNA]</scope>
    <source>
        <strain evidence="8">180907_Pwestermani</strain>
    </source>
</reference>
<evidence type="ECO:0000313" key="8">
    <source>
        <dbReference type="EMBL" id="KAF8564488.1"/>
    </source>
</evidence>
<feature type="region of interest" description="Disordered" evidence="7">
    <location>
        <begin position="112"/>
        <end position="142"/>
    </location>
</feature>
<protein>
    <recommendedName>
        <fullName evidence="6">alpha-1,2-Mannosidase</fullName>
        <ecNumber evidence="6">3.2.1.-</ecNumber>
    </recommendedName>
</protein>
<dbReference type="InterPro" id="IPR050749">
    <property type="entry name" value="Glycosyl_Hydrolase_47"/>
</dbReference>
<evidence type="ECO:0000256" key="6">
    <source>
        <dbReference type="RuleBase" id="RU361193"/>
    </source>
</evidence>
<dbReference type="SUPFAM" id="SSF48225">
    <property type="entry name" value="Seven-hairpin glycosidases"/>
    <property type="match status" value="1"/>
</dbReference>
<dbReference type="GO" id="GO:0005509">
    <property type="term" value="F:calcium ion binding"/>
    <property type="evidence" value="ECO:0007669"/>
    <property type="project" value="InterPro"/>
</dbReference>
<keyword evidence="5" id="KW-1015">Disulfide bond</keyword>
<dbReference type="OrthoDB" id="8118055at2759"/>
<dbReference type="EC" id="3.2.1.-" evidence="6"/>
<organism evidence="8 9">
    <name type="scientific">Paragonimus westermani</name>
    <dbReference type="NCBI Taxonomy" id="34504"/>
    <lineage>
        <taxon>Eukaryota</taxon>
        <taxon>Metazoa</taxon>
        <taxon>Spiralia</taxon>
        <taxon>Lophotrochozoa</taxon>
        <taxon>Platyhelminthes</taxon>
        <taxon>Trematoda</taxon>
        <taxon>Digenea</taxon>
        <taxon>Plagiorchiida</taxon>
        <taxon>Troglotremata</taxon>
        <taxon>Troglotrematidae</taxon>
        <taxon>Paragonimus</taxon>
    </lineage>
</organism>
<dbReference type="GO" id="GO:0005783">
    <property type="term" value="C:endoplasmic reticulum"/>
    <property type="evidence" value="ECO:0007669"/>
    <property type="project" value="TreeGrafter"/>
</dbReference>
<dbReference type="PANTHER" id="PTHR11742:SF6">
    <property type="entry name" value="MANNOSYL-OLIGOSACCHARIDE ALPHA-1,2-MANNOSIDASE IA-RELATED"/>
    <property type="match status" value="1"/>
</dbReference>
<sequence length="142" mass="15892">MTKHAWQSYVAHAWGFNELKPVSRAGHQPSVLGTLPLGATIVDSMDTLYIMGLKDEFNKARSYVANELDFSGGSEDWVMSSPTKSNFVVNLYRPSNLRVGIGFAGRLTQSNGIADRRNEKRTELDEQDSIRKPRNRGTPYTV</sequence>
<comment type="similarity">
    <text evidence="3 6">Belongs to the glycosyl hydrolase 47 family.</text>
</comment>
<evidence type="ECO:0000256" key="1">
    <source>
        <dbReference type="ARBA" id="ARBA00001913"/>
    </source>
</evidence>
<evidence type="ECO:0000313" key="9">
    <source>
        <dbReference type="Proteomes" id="UP000699462"/>
    </source>
</evidence>
<dbReference type="PRINTS" id="PR00747">
    <property type="entry name" value="GLYHDRLASE47"/>
</dbReference>
<dbReference type="Proteomes" id="UP000699462">
    <property type="component" value="Unassembled WGS sequence"/>
</dbReference>
<accession>A0A8T0DCD7</accession>
<evidence type="ECO:0000256" key="5">
    <source>
        <dbReference type="ARBA" id="ARBA00023157"/>
    </source>
</evidence>
<evidence type="ECO:0000256" key="4">
    <source>
        <dbReference type="ARBA" id="ARBA00022801"/>
    </source>
</evidence>
<dbReference type="PANTHER" id="PTHR11742">
    <property type="entry name" value="MANNOSYL-OLIGOSACCHARIDE ALPHA-1,2-MANNOSIDASE-RELATED"/>
    <property type="match status" value="1"/>
</dbReference>
<dbReference type="GO" id="GO:0004571">
    <property type="term" value="F:mannosyl-oligosaccharide 1,2-alpha-mannosidase activity"/>
    <property type="evidence" value="ECO:0007669"/>
    <property type="project" value="InterPro"/>
</dbReference>
<gene>
    <name evidence="8" type="ORF">P879_08142</name>
</gene>
<dbReference type="EMBL" id="JTDF01008569">
    <property type="protein sequence ID" value="KAF8564488.1"/>
    <property type="molecule type" value="Genomic_DNA"/>
</dbReference>
<proteinExistence type="inferred from homology"/>
<dbReference type="Gene3D" id="1.50.10.10">
    <property type="match status" value="1"/>
</dbReference>
<feature type="compositionally biased region" description="Basic and acidic residues" evidence="7">
    <location>
        <begin position="114"/>
        <end position="131"/>
    </location>
</feature>
<evidence type="ECO:0000256" key="3">
    <source>
        <dbReference type="ARBA" id="ARBA00007658"/>
    </source>
</evidence>
<name>A0A8T0DCD7_9TREM</name>
<keyword evidence="6" id="KW-0326">Glycosidase</keyword>
<dbReference type="GO" id="GO:0000139">
    <property type="term" value="C:Golgi membrane"/>
    <property type="evidence" value="ECO:0007669"/>
    <property type="project" value="TreeGrafter"/>
</dbReference>
<evidence type="ECO:0000256" key="7">
    <source>
        <dbReference type="SAM" id="MobiDB-lite"/>
    </source>
</evidence>
<dbReference type="InterPro" id="IPR012341">
    <property type="entry name" value="6hp_glycosidase-like_sf"/>
</dbReference>
<dbReference type="InterPro" id="IPR001382">
    <property type="entry name" value="Glyco_hydro_47"/>
</dbReference>
<keyword evidence="9" id="KW-1185">Reference proteome</keyword>
<comment type="caution">
    <text evidence="8">The sequence shown here is derived from an EMBL/GenBank/DDBJ whole genome shotgun (WGS) entry which is preliminary data.</text>
</comment>